<evidence type="ECO:0000313" key="2">
    <source>
        <dbReference type="EMBL" id="KAK4110170.1"/>
    </source>
</evidence>
<sequence length="112" mass="11301">MTDKYPQGGNLFDMAKEGTKVPEDAAKPNYIPSVPRPDQKGDADSTAGGLGASTLHQAADNALGGSGLGEVVSAGGGQLPDDVGGKYSRSGGKQRGEQQSTPHGGRNQPSHG</sequence>
<proteinExistence type="predicted"/>
<evidence type="ECO:0000256" key="1">
    <source>
        <dbReference type="SAM" id="MobiDB-lite"/>
    </source>
</evidence>
<organism evidence="2 3">
    <name type="scientific">Canariomyces notabilis</name>
    <dbReference type="NCBI Taxonomy" id="2074819"/>
    <lineage>
        <taxon>Eukaryota</taxon>
        <taxon>Fungi</taxon>
        <taxon>Dikarya</taxon>
        <taxon>Ascomycota</taxon>
        <taxon>Pezizomycotina</taxon>
        <taxon>Sordariomycetes</taxon>
        <taxon>Sordariomycetidae</taxon>
        <taxon>Sordariales</taxon>
        <taxon>Chaetomiaceae</taxon>
        <taxon>Canariomyces</taxon>
    </lineage>
</organism>
<reference evidence="2" key="1">
    <citation type="journal article" date="2023" name="Mol. Phylogenet. Evol.">
        <title>Genome-scale phylogeny and comparative genomics of the fungal order Sordariales.</title>
        <authorList>
            <person name="Hensen N."/>
            <person name="Bonometti L."/>
            <person name="Westerberg I."/>
            <person name="Brannstrom I.O."/>
            <person name="Guillou S."/>
            <person name="Cros-Aarteil S."/>
            <person name="Calhoun S."/>
            <person name="Haridas S."/>
            <person name="Kuo A."/>
            <person name="Mondo S."/>
            <person name="Pangilinan J."/>
            <person name="Riley R."/>
            <person name="LaButti K."/>
            <person name="Andreopoulos B."/>
            <person name="Lipzen A."/>
            <person name="Chen C."/>
            <person name="Yan M."/>
            <person name="Daum C."/>
            <person name="Ng V."/>
            <person name="Clum A."/>
            <person name="Steindorff A."/>
            <person name="Ohm R.A."/>
            <person name="Martin F."/>
            <person name="Silar P."/>
            <person name="Natvig D.O."/>
            <person name="Lalanne C."/>
            <person name="Gautier V."/>
            <person name="Ament-Velasquez S.L."/>
            <person name="Kruys A."/>
            <person name="Hutchinson M.I."/>
            <person name="Powell A.J."/>
            <person name="Barry K."/>
            <person name="Miller A.N."/>
            <person name="Grigoriev I.V."/>
            <person name="Debuchy R."/>
            <person name="Gladieux P."/>
            <person name="Hiltunen Thoren M."/>
            <person name="Johannesson H."/>
        </authorList>
    </citation>
    <scope>NUCLEOTIDE SEQUENCE</scope>
    <source>
        <strain evidence="2">CBS 508.74</strain>
    </source>
</reference>
<reference evidence="2" key="2">
    <citation type="submission" date="2023-05" db="EMBL/GenBank/DDBJ databases">
        <authorList>
            <consortium name="Lawrence Berkeley National Laboratory"/>
            <person name="Steindorff A."/>
            <person name="Hensen N."/>
            <person name="Bonometti L."/>
            <person name="Westerberg I."/>
            <person name="Brannstrom I.O."/>
            <person name="Guillou S."/>
            <person name="Cros-Aarteil S."/>
            <person name="Calhoun S."/>
            <person name="Haridas S."/>
            <person name="Kuo A."/>
            <person name="Mondo S."/>
            <person name="Pangilinan J."/>
            <person name="Riley R."/>
            <person name="Labutti K."/>
            <person name="Andreopoulos B."/>
            <person name="Lipzen A."/>
            <person name="Chen C."/>
            <person name="Yanf M."/>
            <person name="Daum C."/>
            <person name="Ng V."/>
            <person name="Clum A."/>
            <person name="Ohm R."/>
            <person name="Martin F."/>
            <person name="Silar P."/>
            <person name="Natvig D."/>
            <person name="Lalanne C."/>
            <person name="Gautier V."/>
            <person name="Ament-Velasquez S.L."/>
            <person name="Kruys A."/>
            <person name="Hutchinson M.I."/>
            <person name="Powell A.J."/>
            <person name="Barry K."/>
            <person name="Miller A.N."/>
            <person name="Grigoriev I.V."/>
            <person name="Debuchy R."/>
            <person name="Gladieux P."/>
            <person name="Thoren M.H."/>
            <person name="Johannesson H."/>
        </authorList>
    </citation>
    <scope>NUCLEOTIDE SEQUENCE</scope>
    <source>
        <strain evidence="2">CBS 508.74</strain>
    </source>
</reference>
<dbReference type="EMBL" id="MU853352">
    <property type="protein sequence ID" value="KAK4110170.1"/>
    <property type="molecule type" value="Genomic_DNA"/>
</dbReference>
<name>A0AAN6T9I7_9PEZI</name>
<feature type="compositionally biased region" description="Polar residues" evidence="1">
    <location>
        <begin position="97"/>
        <end position="112"/>
    </location>
</feature>
<dbReference type="AlphaFoldDB" id="A0AAN6T9I7"/>
<protein>
    <submittedName>
        <fullName evidence="2">Uncharacterized protein</fullName>
    </submittedName>
</protein>
<comment type="caution">
    <text evidence="2">The sequence shown here is derived from an EMBL/GenBank/DDBJ whole genome shotgun (WGS) entry which is preliminary data.</text>
</comment>
<keyword evidence="3" id="KW-1185">Reference proteome</keyword>
<dbReference type="RefSeq" id="XP_064667740.1">
    <property type="nucleotide sequence ID" value="XM_064818010.1"/>
</dbReference>
<gene>
    <name evidence="2" type="ORF">N656DRAFT_800417</name>
</gene>
<accession>A0AAN6T9I7</accession>
<dbReference type="Proteomes" id="UP001302812">
    <property type="component" value="Unassembled WGS sequence"/>
</dbReference>
<feature type="region of interest" description="Disordered" evidence="1">
    <location>
        <begin position="1"/>
        <end position="112"/>
    </location>
</feature>
<feature type="compositionally biased region" description="Basic and acidic residues" evidence="1">
    <location>
        <begin position="14"/>
        <end position="26"/>
    </location>
</feature>
<dbReference type="GeneID" id="89942135"/>
<feature type="compositionally biased region" description="Gly residues" evidence="1">
    <location>
        <begin position="64"/>
        <end position="78"/>
    </location>
</feature>
<evidence type="ECO:0000313" key="3">
    <source>
        <dbReference type="Proteomes" id="UP001302812"/>
    </source>
</evidence>